<keyword evidence="3" id="KW-1185">Reference proteome</keyword>
<dbReference type="OrthoDB" id="3771655at2"/>
<dbReference type="PROSITE" id="PS51318">
    <property type="entry name" value="TAT"/>
    <property type="match status" value="1"/>
</dbReference>
<dbReference type="AlphaFoldDB" id="A0A5C8HVZ0"/>
<keyword evidence="2" id="KW-0121">Carboxypeptidase</keyword>
<dbReference type="InterPro" id="IPR013784">
    <property type="entry name" value="Carb-bd-like_fold"/>
</dbReference>
<comment type="caution">
    <text evidence="2">The sequence shown here is derived from an EMBL/GenBank/DDBJ whole genome shotgun (WGS) entry which is preliminary data.</text>
</comment>
<dbReference type="RefSeq" id="WP_147895424.1">
    <property type="nucleotide sequence ID" value="NZ_BAAANR010000001.1"/>
</dbReference>
<dbReference type="InterPro" id="IPR006311">
    <property type="entry name" value="TAT_signal"/>
</dbReference>
<proteinExistence type="predicted"/>
<evidence type="ECO:0000256" key="1">
    <source>
        <dbReference type="SAM" id="SignalP"/>
    </source>
</evidence>
<dbReference type="GO" id="GO:0030246">
    <property type="term" value="F:carbohydrate binding"/>
    <property type="evidence" value="ECO:0007669"/>
    <property type="project" value="InterPro"/>
</dbReference>
<dbReference type="EMBL" id="VRSV01000002">
    <property type="protein sequence ID" value="TXK10249.1"/>
    <property type="molecule type" value="Genomic_DNA"/>
</dbReference>
<name>A0A5C8HVZ0_9MICO</name>
<keyword evidence="2" id="KW-0378">Hydrolase</keyword>
<gene>
    <name evidence="2" type="ORF">FVP77_15490</name>
</gene>
<dbReference type="Gene3D" id="2.60.40.1120">
    <property type="entry name" value="Carboxypeptidase-like, regulatory domain"/>
    <property type="match status" value="1"/>
</dbReference>
<feature type="chain" id="PRO_5022930310" evidence="1">
    <location>
        <begin position="38"/>
        <end position="323"/>
    </location>
</feature>
<evidence type="ECO:0000313" key="3">
    <source>
        <dbReference type="Proteomes" id="UP000321034"/>
    </source>
</evidence>
<keyword evidence="1" id="KW-0732">Signal</keyword>
<accession>A0A5C8HVZ0</accession>
<feature type="signal peptide" evidence="1">
    <location>
        <begin position="1"/>
        <end position="37"/>
    </location>
</feature>
<evidence type="ECO:0000313" key="2">
    <source>
        <dbReference type="EMBL" id="TXK10249.1"/>
    </source>
</evidence>
<protein>
    <submittedName>
        <fullName evidence="2">Carboxypeptidase regulatory-like domain-containing protein</fullName>
    </submittedName>
</protein>
<reference evidence="2 3" key="1">
    <citation type="submission" date="2019-08" db="EMBL/GenBank/DDBJ databases">
        <authorList>
            <person name="Dong K."/>
        </authorList>
    </citation>
    <scope>NUCLEOTIDE SEQUENCE [LARGE SCALE GENOMIC DNA]</scope>
    <source>
        <strain evidence="2 3">JCM14558</strain>
    </source>
</reference>
<dbReference type="GO" id="GO:0004180">
    <property type="term" value="F:carboxypeptidase activity"/>
    <property type="evidence" value="ECO:0007669"/>
    <property type="project" value="UniProtKB-KW"/>
</dbReference>
<keyword evidence="2" id="KW-0645">Protease</keyword>
<sequence length="323" mass="33403">MNHSNGSHRPGSLRRAAALLASAVVAGSFLAPATAVAAEPGTGRILGRLASDTGQAVAGDVVAIDESTGQAYSATARSDGGYAISDVPAGRYAVLFRPSEIALPDAPFGYVEAWFPNVRRGDDATRVIVDAGAETLAVDAALTAAGRVTGAISGADGRYAVALLNEPTPVDPFDGDTLVVESDPTGRFVLRAPAGRYELLVYRRSGHDWLPYALAEETVELSSRRDVEVTPVVVPTAGAVELLLCAEDGAFAAEADVTLARQGCVRVERDGLTDHTGRVLFEGLAPGRYAVAVDGVARTPSLVVTIEPDRIARITGPASAITA</sequence>
<dbReference type="SUPFAM" id="SSF49452">
    <property type="entry name" value="Starch-binding domain-like"/>
    <property type="match status" value="1"/>
</dbReference>
<dbReference type="Proteomes" id="UP000321034">
    <property type="component" value="Unassembled WGS sequence"/>
</dbReference>
<organism evidence="2 3">
    <name type="scientific">Microbacterium hatanonis</name>
    <dbReference type="NCBI Taxonomy" id="404366"/>
    <lineage>
        <taxon>Bacteria</taxon>
        <taxon>Bacillati</taxon>
        <taxon>Actinomycetota</taxon>
        <taxon>Actinomycetes</taxon>
        <taxon>Micrococcales</taxon>
        <taxon>Microbacteriaceae</taxon>
        <taxon>Microbacterium</taxon>
    </lineage>
</organism>